<evidence type="ECO:0000313" key="8">
    <source>
        <dbReference type="Proteomes" id="UP000288351"/>
    </source>
</evidence>
<keyword evidence="4 6" id="KW-1133">Transmembrane helix</keyword>
<dbReference type="Pfam" id="PF01925">
    <property type="entry name" value="TauE"/>
    <property type="match status" value="2"/>
</dbReference>
<comment type="subcellular location">
    <subcellularLocation>
        <location evidence="6">Cell membrane</location>
        <topology evidence="6">Multi-pass membrane protein</topology>
    </subcellularLocation>
    <subcellularLocation>
        <location evidence="1">Membrane</location>
        <topology evidence="1">Multi-pass membrane protein</topology>
    </subcellularLocation>
</comment>
<keyword evidence="6" id="KW-1003">Cell membrane</keyword>
<comment type="similarity">
    <text evidence="2 6">Belongs to the 4-toluene sulfonate uptake permease (TSUP) (TC 2.A.102) family.</text>
</comment>
<accession>A0A401QPS6</accession>
<evidence type="ECO:0000256" key="4">
    <source>
        <dbReference type="ARBA" id="ARBA00022989"/>
    </source>
</evidence>
<dbReference type="GO" id="GO:0005886">
    <property type="term" value="C:plasma membrane"/>
    <property type="evidence" value="ECO:0007669"/>
    <property type="project" value="UniProtKB-SubCell"/>
</dbReference>
<feature type="transmembrane region" description="Helical" evidence="6">
    <location>
        <begin position="191"/>
        <end position="211"/>
    </location>
</feature>
<dbReference type="PANTHER" id="PTHR43701">
    <property type="entry name" value="MEMBRANE TRANSPORTER PROTEIN MJ0441-RELATED"/>
    <property type="match status" value="1"/>
</dbReference>
<feature type="transmembrane region" description="Helical" evidence="6">
    <location>
        <begin position="149"/>
        <end position="171"/>
    </location>
</feature>
<feature type="transmembrane region" description="Helical" evidence="6">
    <location>
        <begin position="223"/>
        <end position="244"/>
    </location>
</feature>
<reference evidence="7 8" key="1">
    <citation type="journal article" date="2019" name="Microbiol. Resour. Announc.">
        <title>Draft Genome Sequence of the Most Traditional epsilon-Poly-l-Lysine Producer, Streptomyces albulus NBRC14147.</title>
        <authorList>
            <person name="Yamanaka K."/>
            <person name="Hamano Y."/>
        </authorList>
    </citation>
    <scope>NUCLEOTIDE SEQUENCE [LARGE SCALE GENOMIC DNA]</scope>
    <source>
        <strain evidence="7 8">NBRC 14147</strain>
    </source>
</reference>
<comment type="caution">
    <text evidence="7">The sequence shown here is derived from an EMBL/GenBank/DDBJ whole genome shotgun (WGS) entry which is preliminary data.</text>
</comment>
<evidence type="ECO:0000313" key="7">
    <source>
        <dbReference type="EMBL" id="GCB87400.1"/>
    </source>
</evidence>
<evidence type="ECO:0000256" key="5">
    <source>
        <dbReference type="ARBA" id="ARBA00023136"/>
    </source>
</evidence>
<protein>
    <recommendedName>
        <fullName evidence="6">Probable membrane transporter protein</fullName>
    </recommendedName>
</protein>
<evidence type="ECO:0000256" key="6">
    <source>
        <dbReference type="RuleBase" id="RU363041"/>
    </source>
</evidence>
<feature type="transmembrane region" description="Helical" evidence="6">
    <location>
        <begin position="12"/>
        <end position="38"/>
    </location>
</feature>
<evidence type="ECO:0000256" key="1">
    <source>
        <dbReference type="ARBA" id="ARBA00004141"/>
    </source>
</evidence>
<dbReference type="AlphaFoldDB" id="A0A401QPS6"/>
<feature type="transmembrane region" description="Helical" evidence="6">
    <location>
        <begin position="84"/>
        <end position="104"/>
    </location>
</feature>
<dbReference type="EMBL" id="BHXC01000001">
    <property type="protein sequence ID" value="GCB87400.1"/>
    <property type="molecule type" value="Genomic_DNA"/>
</dbReference>
<name>A0A401QPS6_STRNR</name>
<proteinExistence type="inferred from homology"/>
<evidence type="ECO:0000256" key="3">
    <source>
        <dbReference type="ARBA" id="ARBA00022692"/>
    </source>
</evidence>
<dbReference type="PANTHER" id="PTHR43701:SF2">
    <property type="entry name" value="MEMBRANE TRANSPORTER PROTEIN YJNA-RELATED"/>
    <property type="match status" value="1"/>
</dbReference>
<organism evidence="7 8">
    <name type="scientific">Streptomyces noursei</name>
    <name type="common">Streptomyces albulus</name>
    <dbReference type="NCBI Taxonomy" id="1971"/>
    <lineage>
        <taxon>Bacteria</taxon>
        <taxon>Bacillati</taxon>
        <taxon>Actinomycetota</taxon>
        <taxon>Actinomycetes</taxon>
        <taxon>Kitasatosporales</taxon>
        <taxon>Streptomycetaceae</taxon>
        <taxon>Streptomyces</taxon>
    </lineage>
</organism>
<evidence type="ECO:0000256" key="2">
    <source>
        <dbReference type="ARBA" id="ARBA00009142"/>
    </source>
</evidence>
<keyword evidence="5 6" id="KW-0472">Membrane</keyword>
<feature type="transmembrane region" description="Helical" evidence="6">
    <location>
        <begin position="116"/>
        <end position="137"/>
    </location>
</feature>
<dbReference type="InterPro" id="IPR002781">
    <property type="entry name" value="TM_pro_TauE-like"/>
</dbReference>
<feature type="transmembrane region" description="Helical" evidence="6">
    <location>
        <begin position="44"/>
        <end position="72"/>
    </location>
</feature>
<keyword evidence="3 6" id="KW-0812">Transmembrane</keyword>
<dbReference type="Proteomes" id="UP000288351">
    <property type="component" value="Unassembled WGS sequence"/>
</dbReference>
<dbReference type="InterPro" id="IPR051598">
    <property type="entry name" value="TSUP/Inactive_protease-like"/>
</dbReference>
<sequence>MSTRLDTLLGSAVRSIPVTFACGAAVGVLGGMIGLGGAEFRLPLLISVFGFAALSAVILNKAMSLIVVLTALPARLAAVSFSDLAPHWTVAVNLLAGSLLGAWAGASWAVKMRTSTLYRVLAVLMVAMAVALVYTHTADLGGLGLSGPLLAVVGVIAGFGIGVVAAIMGVAGGELLIPTIVLLYGVDIKTAGSLSLVVSMPTMLVAFARYSRDGSFAVLRANLRFTFVLAAGSIAGALFGGLLLGAIPDMVLMPTLAVILLISAAKTARHAAPASEAATAKAG</sequence>
<gene>
    <name evidence="7" type="ORF">SALB_00051</name>
</gene>